<dbReference type="Proteomes" id="UP000466692">
    <property type="component" value="Unassembled WGS sequence"/>
</dbReference>
<sequence length="437" mass="50249">MTVEHIKTIVLSSLIATSLLLTVAIWNYQPNLDELGDENFIDAATKINGQQKTMKEIVEPKQLIFHENNRTFSLSSRTASLDLFEEMRTWPMTDFETLSSNQLERESKVEVIFPTAVPLNVLANTLSINEEEELPEYNVNRMFIEISNNQSSTSVYFVTDGEDQVIRAVIRRNFDVYKSLDQYLVNSYDHVDYLTIDEKRDNPIYIPEGEVTLPVYTYTTTPISVSPLINVLFNDPNMVRPNSSTFGQSYYTDSTRQLRINQDQKYMRFVNPSISNIDSLPRQEVLKQSLDFVNDHNGWTDNYKLFNINDSGSTIDYRIFKKGYPVFDDNNLSLIQQTWAEQELYAYNRAMVQFATLIESESQQVTLASGSDVLDYLNKSMNQFPLLIEDIAIGYKMEETNKVSLVLTLKPVWYIKTVGGDWKPLSEEGFNDQGGVQ</sequence>
<evidence type="ECO:0000313" key="1">
    <source>
        <dbReference type="EMBL" id="MYL54267.1"/>
    </source>
</evidence>
<organism evidence="1 2">
    <name type="scientific">Pontibacillus yanchengensis</name>
    <dbReference type="NCBI Taxonomy" id="462910"/>
    <lineage>
        <taxon>Bacteria</taxon>
        <taxon>Bacillati</taxon>
        <taxon>Bacillota</taxon>
        <taxon>Bacilli</taxon>
        <taxon>Bacillales</taxon>
        <taxon>Bacillaceae</taxon>
        <taxon>Pontibacillus</taxon>
    </lineage>
</organism>
<reference evidence="1" key="1">
    <citation type="submission" date="2019-11" db="EMBL/GenBank/DDBJ databases">
        <title>Genome sequences of 17 halophilic strains isolated from different environments.</title>
        <authorList>
            <person name="Furrow R.E."/>
        </authorList>
    </citation>
    <scope>NUCLEOTIDE SEQUENCE</scope>
    <source>
        <strain evidence="1">22510_22_Filter</strain>
    </source>
</reference>
<protein>
    <submittedName>
        <fullName evidence="1">Uncharacterized protein</fullName>
    </submittedName>
</protein>
<gene>
    <name evidence="1" type="ORF">GLW08_13090</name>
</gene>
<keyword evidence="2" id="KW-1185">Reference proteome</keyword>
<name>A0ACC7VHL8_9BACI</name>
<proteinExistence type="predicted"/>
<comment type="caution">
    <text evidence="1">The sequence shown here is derived from an EMBL/GenBank/DDBJ whole genome shotgun (WGS) entry which is preliminary data.</text>
</comment>
<dbReference type="EMBL" id="WMEU01000004">
    <property type="protein sequence ID" value="MYL54267.1"/>
    <property type="molecule type" value="Genomic_DNA"/>
</dbReference>
<accession>A0ACC7VHL8</accession>
<evidence type="ECO:0000313" key="2">
    <source>
        <dbReference type="Proteomes" id="UP000466692"/>
    </source>
</evidence>